<dbReference type="Pfam" id="PF00635">
    <property type="entry name" value="Motile_Sperm"/>
    <property type="match status" value="1"/>
</dbReference>
<gene>
    <name evidence="3" type="primary">VAMP-AP1-1</name>
</gene>
<feature type="coiled-coil region" evidence="1">
    <location>
        <begin position="165"/>
        <end position="199"/>
    </location>
</feature>
<dbReference type="PROSITE" id="PS50202">
    <property type="entry name" value="MSP"/>
    <property type="match status" value="1"/>
</dbReference>
<feature type="domain" description="MSP" evidence="2">
    <location>
        <begin position="4"/>
        <end position="128"/>
    </location>
</feature>
<evidence type="ECO:0000313" key="3">
    <source>
        <dbReference type="EMBL" id="CAI38990.1"/>
    </source>
</evidence>
<dbReference type="InterPro" id="IPR013783">
    <property type="entry name" value="Ig-like_fold"/>
</dbReference>
<evidence type="ECO:0000259" key="2">
    <source>
        <dbReference type="PROSITE" id="PS50202"/>
    </source>
</evidence>
<reference evidence="3" key="1">
    <citation type="submission" date="2005-01" db="EMBL/GenBank/DDBJ databases">
        <authorList>
            <person name="Genoscope"/>
        </authorList>
    </citation>
    <scope>NUCLEOTIDE SEQUENCE</scope>
</reference>
<organism evidence="3">
    <name type="scientific">Paramecium tetraurelia</name>
    <dbReference type="NCBI Taxonomy" id="5888"/>
    <lineage>
        <taxon>Eukaryota</taxon>
        <taxon>Sar</taxon>
        <taxon>Alveolata</taxon>
        <taxon>Ciliophora</taxon>
        <taxon>Intramacronucleata</taxon>
        <taxon>Oligohymenophorea</taxon>
        <taxon>Peniculida</taxon>
        <taxon>Parameciidae</taxon>
        <taxon>Paramecium</taxon>
    </lineage>
</organism>
<evidence type="ECO:0000256" key="1">
    <source>
        <dbReference type="SAM" id="Coils"/>
    </source>
</evidence>
<keyword evidence="1" id="KW-0175">Coiled coil</keyword>
<dbReference type="InterPro" id="IPR008962">
    <property type="entry name" value="PapD-like_sf"/>
</dbReference>
<dbReference type="SUPFAM" id="SSF49354">
    <property type="entry name" value="PapD-like"/>
    <property type="match status" value="1"/>
</dbReference>
<dbReference type="Gene3D" id="2.60.40.10">
    <property type="entry name" value="Immunoglobulins"/>
    <property type="match status" value="1"/>
</dbReference>
<dbReference type="InterPro" id="IPR000535">
    <property type="entry name" value="MSP_dom"/>
</dbReference>
<protein>
    <submittedName>
        <fullName evidence="3">VAMP-associated protein 1-1</fullName>
    </submittedName>
</protein>
<name>Q3SED4_PARTE</name>
<accession>Q3SED4</accession>
<sequence>MQGLIDIEPKQYLDFVAEEGKLGQTTLNVFNLTSNQLSFKVNILTYDQIKTANPMQFQVKPSIGLIQPNNQVSIVITTAQPLKADGNLISKFQINACTLLQEEQDLANFWRSLDASLIQQVQVRSRIKPAEVQQENIPQQLQQSVASENNDVMNLLYQSIVDPQSRQKDEEIQRYQEQIDQMTKELSDYQLILKSVKQQQAAVKHLGNKFDLKQVLITGVISMVLGFIFGN</sequence>
<dbReference type="EMBL" id="CR932162">
    <property type="protein sequence ID" value="CAI38990.1"/>
    <property type="molecule type" value="Genomic_DNA"/>
</dbReference>
<dbReference type="AlphaFoldDB" id="Q3SED4"/>
<proteinExistence type="predicted"/>